<organism evidence="2 3">
    <name type="scientific">Durusdinium trenchii</name>
    <dbReference type="NCBI Taxonomy" id="1381693"/>
    <lineage>
        <taxon>Eukaryota</taxon>
        <taxon>Sar</taxon>
        <taxon>Alveolata</taxon>
        <taxon>Dinophyceae</taxon>
        <taxon>Suessiales</taxon>
        <taxon>Symbiodiniaceae</taxon>
        <taxon>Durusdinium</taxon>
    </lineage>
</organism>
<comment type="caution">
    <text evidence="2">The sequence shown here is derived from an EMBL/GenBank/DDBJ whole genome shotgun (WGS) entry which is preliminary data.</text>
</comment>
<reference evidence="2 3" key="1">
    <citation type="submission" date="2024-02" db="EMBL/GenBank/DDBJ databases">
        <authorList>
            <person name="Chen Y."/>
            <person name="Shah S."/>
            <person name="Dougan E. K."/>
            <person name="Thang M."/>
            <person name="Chan C."/>
        </authorList>
    </citation>
    <scope>NUCLEOTIDE SEQUENCE [LARGE SCALE GENOMIC DNA]</scope>
</reference>
<accession>A0ABP0JX33</accession>
<feature type="region of interest" description="Disordered" evidence="1">
    <location>
        <begin position="23"/>
        <end position="47"/>
    </location>
</feature>
<name>A0ABP0JX33_9DINO</name>
<keyword evidence="3" id="KW-1185">Reference proteome</keyword>
<evidence type="ECO:0000256" key="1">
    <source>
        <dbReference type="SAM" id="MobiDB-lite"/>
    </source>
</evidence>
<evidence type="ECO:0000313" key="3">
    <source>
        <dbReference type="Proteomes" id="UP001642484"/>
    </source>
</evidence>
<protein>
    <submittedName>
        <fullName evidence="2">Uncharacterized protein</fullName>
    </submittedName>
</protein>
<gene>
    <name evidence="2" type="ORF">CCMP2556_LOCUS13515</name>
</gene>
<dbReference type="Proteomes" id="UP001642484">
    <property type="component" value="Unassembled WGS sequence"/>
</dbReference>
<dbReference type="EMBL" id="CAXAMN010006769">
    <property type="protein sequence ID" value="CAK9019035.1"/>
    <property type="molecule type" value="Genomic_DNA"/>
</dbReference>
<sequence>MGCAASVQTNTDFSRVCPCDEAACTTDRSSDRDTQCQPEPRPLSASAASEREVLRLFKIDLQIQEEDQLDLDDSDLAIYKSCEIPKQPAPRHQPLPPGREDHLANTRRVARFAALAVRHPRLFRERVGRAEEEE</sequence>
<evidence type="ECO:0000313" key="2">
    <source>
        <dbReference type="EMBL" id="CAK9019035.1"/>
    </source>
</evidence>
<proteinExistence type="predicted"/>